<dbReference type="Pfam" id="PF13416">
    <property type="entry name" value="SBP_bac_8"/>
    <property type="match status" value="1"/>
</dbReference>
<feature type="chain" id="PRO_5003021147" description="Extracellular solute-binding protein family 1" evidence="3">
    <location>
        <begin position="33"/>
        <end position="445"/>
    </location>
</feature>
<dbReference type="KEGG" id="sti:Sthe_2994"/>
<dbReference type="Gene3D" id="3.40.190.10">
    <property type="entry name" value="Periplasmic binding protein-like II"/>
    <property type="match status" value="1"/>
</dbReference>
<dbReference type="EMBL" id="CP001824">
    <property type="protein sequence ID" value="ACZ40397.1"/>
    <property type="molecule type" value="Genomic_DNA"/>
</dbReference>
<dbReference type="RefSeq" id="WP_012873432.1">
    <property type="nucleotide sequence ID" value="NC_013524.1"/>
</dbReference>
<dbReference type="Proteomes" id="UP000002027">
    <property type="component" value="Chromosome 2"/>
</dbReference>
<dbReference type="PROSITE" id="PS51318">
    <property type="entry name" value="TAT"/>
    <property type="match status" value="1"/>
</dbReference>
<name>D1C9A4_SPHTD</name>
<organism evidence="4 5">
    <name type="scientific">Sphaerobacter thermophilus (strain ATCC 49802 / DSM 20745 / KCCM 41009 / NCIMB 13125 / S 6022)</name>
    <dbReference type="NCBI Taxonomy" id="479434"/>
    <lineage>
        <taxon>Bacteria</taxon>
        <taxon>Pseudomonadati</taxon>
        <taxon>Thermomicrobiota</taxon>
        <taxon>Thermomicrobia</taxon>
        <taxon>Sphaerobacterales</taxon>
        <taxon>Sphaerobacterineae</taxon>
        <taxon>Sphaerobacteraceae</taxon>
        <taxon>Sphaerobacter</taxon>
    </lineage>
</organism>
<keyword evidence="5" id="KW-1185">Reference proteome</keyword>
<dbReference type="HOGENOM" id="CLU_053523_0_0_0"/>
<sequence>MKQRGFSRRSFLQLTAGALGASLLAACGSSEASQPTQTGSGGGGAQPTTASGSPAPAVITGVTLRVVGTGVTLLEPIREQAEKDLGIKLEYDVNDGPAAQQKAATQPQSWDLYDQWFNSVKIVWGSGNAAPIDINRIQEWDKISPMPKEGKLTPEAKEGDGDAPYRILYVQPDNTLGSIPTEQISMLPLTFNVDSFGYRSDLVDEEDVDSWAILFNPKYKGKIGLYSDPSTGLMDLALGAQAAGLATFQNIGNMTREEIDTIMEILIEQKRAGQFRAFWNSFDESVNLMASGEVVVESMWSPAVTALQVRDVPVVYASPKEGYRGWYGGMMLNKNASDKVLDACYEYLNWWLNGWAGAVVARQGYYFCIPENVKRHLSQADWDYWYDGKPAAEDLLDPFGSVVAKAGSVRDGGDLVTRVSNIAVWNSVMDEHQYLVTKWNEFLAS</sequence>
<evidence type="ECO:0000256" key="3">
    <source>
        <dbReference type="SAM" id="SignalP"/>
    </source>
</evidence>
<evidence type="ECO:0000313" key="4">
    <source>
        <dbReference type="EMBL" id="ACZ40397.1"/>
    </source>
</evidence>
<protein>
    <recommendedName>
        <fullName evidence="6">Extracellular solute-binding protein family 1</fullName>
    </recommendedName>
</protein>
<reference evidence="5" key="1">
    <citation type="submission" date="2009-11" db="EMBL/GenBank/DDBJ databases">
        <title>The complete chromosome 2 of Sphaerobacter thermophilus DSM 20745.</title>
        <authorList>
            <person name="Lucas S."/>
            <person name="Copeland A."/>
            <person name="Lapidus A."/>
            <person name="Glavina del Rio T."/>
            <person name="Dalin E."/>
            <person name="Tice H."/>
            <person name="Bruce D."/>
            <person name="Goodwin L."/>
            <person name="Pitluck S."/>
            <person name="Kyrpides N."/>
            <person name="Mavromatis K."/>
            <person name="Ivanova N."/>
            <person name="Mikhailova N."/>
            <person name="LaButti K.M."/>
            <person name="Clum A."/>
            <person name="Sun H.I."/>
            <person name="Brettin T."/>
            <person name="Detter J.C."/>
            <person name="Han C."/>
            <person name="Larimer F."/>
            <person name="Land M."/>
            <person name="Hauser L."/>
            <person name="Markowitz V."/>
            <person name="Cheng J.F."/>
            <person name="Hugenholtz P."/>
            <person name="Woyke T."/>
            <person name="Wu D."/>
            <person name="Steenblock K."/>
            <person name="Schneider S."/>
            <person name="Pukall R."/>
            <person name="Goeker M."/>
            <person name="Klenk H.P."/>
            <person name="Eisen J.A."/>
        </authorList>
    </citation>
    <scope>NUCLEOTIDE SEQUENCE [LARGE SCALE GENOMIC DNA]</scope>
    <source>
        <strain evidence="5">ATCC 49802 / DSM 20745 / S 6022</strain>
    </source>
</reference>
<gene>
    <name evidence="4" type="ordered locus">Sthe_2994</name>
</gene>
<dbReference type="InterPro" id="IPR006311">
    <property type="entry name" value="TAT_signal"/>
</dbReference>
<dbReference type="InterPro" id="IPR006059">
    <property type="entry name" value="SBP"/>
</dbReference>
<reference evidence="4 5" key="2">
    <citation type="journal article" date="2010" name="Stand. Genomic Sci.">
        <title>Complete genome sequence of Desulfohalobium retbaense type strain (HR(100)).</title>
        <authorList>
            <person name="Spring S."/>
            <person name="Nolan M."/>
            <person name="Lapidus A."/>
            <person name="Glavina Del Rio T."/>
            <person name="Copeland A."/>
            <person name="Tice H."/>
            <person name="Cheng J.F."/>
            <person name="Lucas S."/>
            <person name="Land M."/>
            <person name="Chen F."/>
            <person name="Bruce D."/>
            <person name="Goodwin L."/>
            <person name="Pitluck S."/>
            <person name="Ivanova N."/>
            <person name="Mavromatis K."/>
            <person name="Mikhailova N."/>
            <person name="Pati A."/>
            <person name="Chen A."/>
            <person name="Palaniappan K."/>
            <person name="Hauser L."/>
            <person name="Chang Y.J."/>
            <person name="Jeffries C.D."/>
            <person name="Munk C."/>
            <person name="Kiss H."/>
            <person name="Chain P."/>
            <person name="Han C."/>
            <person name="Brettin T."/>
            <person name="Detter J.C."/>
            <person name="Schuler E."/>
            <person name="Goker M."/>
            <person name="Rohde M."/>
            <person name="Bristow J."/>
            <person name="Eisen J.A."/>
            <person name="Markowitz V."/>
            <person name="Hugenholtz P."/>
            <person name="Kyrpides N.C."/>
            <person name="Klenk H.P."/>
        </authorList>
    </citation>
    <scope>NUCLEOTIDE SEQUENCE [LARGE SCALE GENOMIC DNA]</scope>
    <source>
        <strain evidence="5">ATCC 49802 / DSM 20745 / S 6022</strain>
    </source>
</reference>
<dbReference type="PANTHER" id="PTHR30222">
    <property type="entry name" value="SPERMIDINE/PUTRESCINE-BINDING PERIPLASMIC PROTEIN"/>
    <property type="match status" value="1"/>
</dbReference>
<dbReference type="InParanoid" id="D1C9A4"/>
<dbReference type="PROSITE" id="PS51257">
    <property type="entry name" value="PROKAR_LIPOPROTEIN"/>
    <property type="match status" value="1"/>
</dbReference>
<evidence type="ECO:0000256" key="1">
    <source>
        <dbReference type="ARBA" id="ARBA00022729"/>
    </source>
</evidence>
<dbReference type="STRING" id="479434.Sthe_2994"/>
<evidence type="ECO:0000313" key="5">
    <source>
        <dbReference type="Proteomes" id="UP000002027"/>
    </source>
</evidence>
<accession>D1C9A4</accession>
<dbReference type="AlphaFoldDB" id="D1C9A4"/>
<feature type="region of interest" description="Disordered" evidence="2">
    <location>
        <begin position="31"/>
        <end position="54"/>
    </location>
</feature>
<proteinExistence type="predicted"/>
<evidence type="ECO:0008006" key="6">
    <source>
        <dbReference type="Google" id="ProtNLM"/>
    </source>
</evidence>
<dbReference type="SUPFAM" id="SSF53850">
    <property type="entry name" value="Periplasmic binding protein-like II"/>
    <property type="match status" value="1"/>
</dbReference>
<evidence type="ECO:0000256" key="2">
    <source>
        <dbReference type="SAM" id="MobiDB-lite"/>
    </source>
</evidence>
<keyword evidence="1 3" id="KW-0732">Signal</keyword>
<dbReference type="PANTHER" id="PTHR30222:SF17">
    <property type="entry name" value="SPERMIDINE_PUTRESCINE-BINDING PERIPLASMIC PROTEIN"/>
    <property type="match status" value="1"/>
</dbReference>
<dbReference type="OrthoDB" id="9812255at2"/>
<dbReference type="eggNOG" id="COG0687">
    <property type="taxonomic scope" value="Bacteria"/>
</dbReference>
<feature type="signal peptide" evidence="3">
    <location>
        <begin position="1"/>
        <end position="32"/>
    </location>
</feature>